<feature type="region of interest" description="Disordered" evidence="1">
    <location>
        <begin position="82"/>
        <end position="104"/>
    </location>
</feature>
<organism evidence="2 3">
    <name type="scientific">Labeo rohita</name>
    <name type="common">Indian major carp</name>
    <name type="synonym">Cyprinus rohita</name>
    <dbReference type="NCBI Taxonomy" id="84645"/>
    <lineage>
        <taxon>Eukaryota</taxon>
        <taxon>Metazoa</taxon>
        <taxon>Chordata</taxon>
        <taxon>Craniata</taxon>
        <taxon>Vertebrata</taxon>
        <taxon>Euteleostomi</taxon>
        <taxon>Actinopterygii</taxon>
        <taxon>Neopterygii</taxon>
        <taxon>Teleostei</taxon>
        <taxon>Ostariophysi</taxon>
        <taxon>Cypriniformes</taxon>
        <taxon>Cyprinidae</taxon>
        <taxon>Labeoninae</taxon>
        <taxon>Labeonini</taxon>
        <taxon>Labeo</taxon>
    </lineage>
</organism>
<evidence type="ECO:0000256" key="1">
    <source>
        <dbReference type="SAM" id="MobiDB-lite"/>
    </source>
</evidence>
<feature type="compositionally biased region" description="Polar residues" evidence="1">
    <location>
        <begin position="90"/>
        <end position="103"/>
    </location>
</feature>
<dbReference type="EMBL" id="QBIY01012605">
    <property type="protein sequence ID" value="RXN21853.1"/>
    <property type="molecule type" value="Genomic_DNA"/>
</dbReference>
<name>A0A498MPX0_LABRO</name>
<sequence>MDKEKRKRVSGDGNLVARLQIPHILSVLGWLLKGGSIKTQILYSFRQDLQQLLVNQGRGLAHHTVGSFRLLAGGRVTYMASSSSSTSSSVAPNETRSRTSFQGQRLAFVNEKGGSFE</sequence>
<dbReference type="Proteomes" id="UP000290572">
    <property type="component" value="Unassembled WGS sequence"/>
</dbReference>
<keyword evidence="3" id="KW-1185">Reference proteome</keyword>
<protein>
    <submittedName>
        <fullName evidence="2">Uncharacterized protein</fullName>
    </submittedName>
</protein>
<reference evidence="2 3" key="1">
    <citation type="submission" date="2018-03" db="EMBL/GenBank/DDBJ databases">
        <title>Draft genome sequence of Rohu Carp (Labeo rohita).</title>
        <authorList>
            <person name="Das P."/>
            <person name="Kushwaha B."/>
            <person name="Joshi C.G."/>
            <person name="Kumar D."/>
            <person name="Nagpure N.S."/>
            <person name="Sahoo L."/>
            <person name="Das S.P."/>
            <person name="Bit A."/>
            <person name="Patnaik S."/>
            <person name="Meher P.K."/>
            <person name="Jayasankar P."/>
            <person name="Koringa P.G."/>
            <person name="Patel N.V."/>
            <person name="Hinsu A.T."/>
            <person name="Kumar R."/>
            <person name="Pandey M."/>
            <person name="Agarwal S."/>
            <person name="Srivastava S."/>
            <person name="Singh M."/>
            <person name="Iquebal M.A."/>
            <person name="Jaiswal S."/>
            <person name="Angadi U.B."/>
            <person name="Kumar N."/>
            <person name="Raza M."/>
            <person name="Shah T.M."/>
            <person name="Rai A."/>
            <person name="Jena J.K."/>
        </authorList>
    </citation>
    <scope>NUCLEOTIDE SEQUENCE [LARGE SCALE GENOMIC DNA]</scope>
    <source>
        <strain evidence="2">DASCIFA01</strain>
        <tissue evidence="2">Testis</tissue>
    </source>
</reference>
<dbReference type="AlphaFoldDB" id="A0A498MPX0"/>
<comment type="caution">
    <text evidence="2">The sequence shown here is derived from an EMBL/GenBank/DDBJ whole genome shotgun (WGS) entry which is preliminary data.</text>
</comment>
<proteinExistence type="predicted"/>
<gene>
    <name evidence="2" type="ORF">ROHU_023737</name>
</gene>
<accession>A0A498MPX0</accession>
<evidence type="ECO:0000313" key="2">
    <source>
        <dbReference type="EMBL" id="RXN21853.1"/>
    </source>
</evidence>
<evidence type="ECO:0000313" key="3">
    <source>
        <dbReference type="Proteomes" id="UP000290572"/>
    </source>
</evidence>